<evidence type="ECO:0000256" key="3">
    <source>
        <dbReference type="ARBA" id="ARBA00022723"/>
    </source>
</evidence>
<evidence type="ECO:0000313" key="10">
    <source>
        <dbReference type="Proteomes" id="UP000193623"/>
    </source>
</evidence>
<sequence>MPAPTNILKSKLQNGDTLFGLWLTLASPTVAEIAGHAGFDWCLIDGEHGPNTLQTIAAQLQALAGTPSHPIVRVPMGEDWMLKQVLDLGVQTVVVPMVNTGEQAVQVAAAVRYPGQGTRGMGAALARASRYGEIVDYVSSANDQIFLFVQIESAQAVDNIDAIAATDGVDGIFVGPADLSADMGYVGQPDAAEVVVAIDHVYARTKAAGKVIGTIAFDPAAFPAQIQKGVQCLGLGGDAISLGTALRDLAKKAP</sequence>
<dbReference type="GO" id="GO:0005737">
    <property type="term" value="C:cytoplasm"/>
    <property type="evidence" value="ECO:0007669"/>
    <property type="project" value="UniProtKB-ARBA"/>
</dbReference>
<organism evidence="9 10">
    <name type="scientific">Pseudooctadecabacter jejudonensis</name>
    <dbReference type="NCBI Taxonomy" id="1391910"/>
    <lineage>
        <taxon>Bacteria</taxon>
        <taxon>Pseudomonadati</taxon>
        <taxon>Pseudomonadota</taxon>
        <taxon>Alphaproteobacteria</taxon>
        <taxon>Rhodobacterales</taxon>
        <taxon>Paracoccaceae</taxon>
        <taxon>Pseudooctadecabacter</taxon>
    </lineage>
</organism>
<keyword evidence="3" id="KW-0479">Metal-binding</keyword>
<dbReference type="GO" id="GO:0046872">
    <property type="term" value="F:metal ion binding"/>
    <property type="evidence" value="ECO:0007669"/>
    <property type="project" value="UniProtKB-KW"/>
</dbReference>
<dbReference type="PANTHER" id="PTHR30502:SF0">
    <property type="entry name" value="PHOSPHOENOLPYRUVATE CARBOXYLASE FAMILY PROTEIN"/>
    <property type="match status" value="1"/>
</dbReference>
<dbReference type="Pfam" id="PF03328">
    <property type="entry name" value="HpcH_HpaI"/>
    <property type="match status" value="1"/>
</dbReference>
<keyword evidence="4 9" id="KW-0456">Lyase</keyword>
<accession>A0A1Y5RGA9</accession>
<dbReference type="PANTHER" id="PTHR30502">
    <property type="entry name" value="2-KETO-3-DEOXY-L-RHAMNONATE ALDOLASE"/>
    <property type="match status" value="1"/>
</dbReference>
<evidence type="ECO:0000313" key="9">
    <source>
        <dbReference type="EMBL" id="SLN16818.1"/>
    </source>
</evidence>
<gene>
    <name evidence="9" type="primary">rhmA</name>
    <name evidence="9" type="ORF">PSJ8397_00463</name>
</gene>
<dbReference type="AlphaFoldDB" id="A0A1Y5RGA9"/>
<feature type="domain" description="HpcH/HpaI aldolase/citrate lyase" evidence="8">
    <location>
        <begin position="19"/>
        <end position="241"/>
    </location>
</feature>
<evidence type="ECO:0000256" key="1">
    <source>
        <dbReference type="ARBA" id="ARBA00001968"/>
    </source>
</evidence>
<dbReference type="Proteomes" id="UP000193623">
    <property type="component" value="Unassembled WGS sequence"/>
</dbReference>
<dbReference type="InterPro" id="IPR005000">
    <property type="entry name" value="Aldolase/citrate-lyase_domain"/>
</dbReference>
<keyword evidence="5" id="KW-0670">Pyruvate</keyword>
<dbReference type="InterPro" id="IPR015813">
    <property type="entry name" value="Pyrv/PenolPyrv_kinase-like_dom"/>
</dbReference>
<evidence type="ECO:0000256" key="7">
    <source>
        <dbReference type="ARBA" id="ARBA00068169"/>
    </source>
</evidence>
<dbReference type="InterPro" id="IPR050251">
    <property type="entry name" value="HpcH-HpaI_aldolase"/>
</dbReference>
<dbReference type="GO" id="GO:0016832">
    <property type="term" value="F:aldehyde-lyase activity"/>
    <property type="evidence" value="ECO:0007669"/>
    <property type="project" value="TreeGrafter"/>
</dbReference>
<evidence type="ECO:0000259" key="8">
    <source>
        <dbReference type="Pfam" id="PF03328"/>
    </source>
</evidence>
<evidence type="ECO:0000256" key="2">
    <source>
        <dbReference type="ARBA" id="ARBA00005568"/>
    </source>
</evidence>
<dbReference type="SUPFAM" id="SSF51621">
    <property type="entry name" value="Phosphoenolpyruvate/pyruvate domain"/>
    <property type="match status" value="1"/>
</dbReference>
<proteinExistence type="inferred from homology"/>
<dbReference type="OrthoDB" id="9802624at2"/>
<dbReference type="EMBL" id="FWFT01000001">
    <property type="protein sequence ID" value="SLN16818.1"/>
    <property type="molecule type" value="Genomic_DNA"/>
</dbReference>
<evidence type="ECO:0000256" key="6">
    <source>
        <dbReference type="ARBA" id="ARBA00045074"/>
    </source>
</evidence>
<dbReference type="FunFam" id="3.20.20.60:FF:000004">
    <property type="entry name" value="5-keto-4-deoxy-D-glucarate aldolase"/>
    <property type="match status" value="1"/>
</dbReference>
<comment type="similarity">
    <text evidence="2">Belongs to the HpcH/HpaI aldolase family.</text>
</comment>
<comment type="cofactor">
    <cofactor evidence="1">
        <name>a divalent metal cation</name>
        <dbReference type="ChEBI" id="CHEBI:60240"/>
    </cofactor>
</comment>
<name>A0A1Y5RGA9_9RHOB</name>
<comment type="catalytic activity">
    <reaction evidence="6">
        <text>D-glyceraldehyde + pyruvate = 2-dehydro-3-deoxy-L-galactonate</text>
        <dbReference type="Rhea" id="RHEA:80055"/>
        <dbReference type="ChEBI" id="CHEBI:15361"/>
        <dbReference type="ChEBI" id="CHEBI:17378"/>
        <dbReference type="ChEBI" id="CHEBI:75545"/>
    </reaction>
</comment>
<reference evidence="9 10" key="1">
    <citation type="submission" date="2017-03" db="EMBL/GenBank/DDBJ databases">
        <authorList>
            <person name="Afonso C.L."/>
            <person name="Miller P.J."/>
            <person name="Scott M.A."/>
            <person name="Spackman E."/>
            <person name="Goraichik I."/>
            <person name="Dimitrov K.M."/>
            <person name="Suarez D.L."/>
            <person name="Swayne D.E."/>
        </authorList>
    </citation>
    <scope>NUCLEOTIDE SEQUENCE [LARGE SCALE GENOMIC DNA]</scope>
    <source>
        <strain evidence="9 10">CECT 8397</strain>
    </source>
</reference>
<protein>
    <recommendedName>
        <fullName evidence="7">Hydroxypyruvate/pyruvate aldolase</fullName>
    </recommendedName>
</protein>
<dbReference type="RefSeq" id="WP_085862926.1">
    <property type="nucleotide sequence ID" value="NZ_FWFT01000001.1"/>
</dbReference>
<dbReference type="Gene3D" id="3.20.20.60">
    <property type="entry name" value="Phosphoenolpyruvate-binding domains"/>
    <property type="match status" value="1"/>
</dbReference>
<dbReference type="InterPro" id="IPR040442">
    <property type="entry name" value="Pyrv_kinase-like_dom_sf"/>
</dbReference>
<evidence type="ECO:0000256" key="4">
    <source>
        <dbReference type="ARBA" id="ARBA00023239"/>
    </source>
</evidence>
<evidence type="ECO:0000256" key="5">
    <source>
        <dbReference type="ARBA" id="ARBA00023317"/>
    </source>
</evidence>
<keyword evidence="10" id="KW-1185">Reference proteome</keyword>